<gene>
    <name evidence="2" type="ORF">HK100_007828</name>
</gene>
<comment type="similarity">
    <text evidence="1">Belongs to the ataxin-10 family.</text>
</comment>
<dbReference type="AlphaFoldDB" id="A0AAD5T686"/>
<proteinExistence type="inferred from homology"/>
<dbReference type="Proteomes" id="UP001211907">
    <property type="component" value="Unassembled WGS sequence"/>
</dbReference>
<reference evidence="2" key="1">
    <citation type="submission" date="2020-05" db="EMBL/GenBank/DDBJ databases">
        <title>Phylogenomic resolution of chytrid fungi.</title>
        <authorList>
            <person name="Stajich J.E."/>
            <person name="Amses K."/>
            <person name="Simmons R."/>
            <person name="Seto K."/>
            <person name="Myers J."/>
            <person name="Bonds A."/>
            <person name="Quandt C.A."/>
            <person name="Barry K."/>
            <person name="Liu P."/>
            <person name="Grigoriev I."/>
            <person name="Longcore J.E."/>
            <person name="James T.Y."/>
        </authorList>
    </citation>
    <scope>NUCLEOTIDE SEQUENCE</scope>
    <source>
        <strain evidence="2">JEL0513</strain>
    </source>
</reference>
<accession>A0AAD5T686</accession>
<evidence type="ECO:0000313" key="2">
    <source>
        <dbReference type="EMBL" id="KAJ3130629.1"/>
    </source>
</evidence>
<evidence type="ECO:0008006" key="4">
    <source>
        <dbReference type="Google" id="ProtNLM"/>
    </source>
</evidence>
<organism evidence="2 3">
    <name type="scientific">Physocladia obscura</name>
    <dbReference type="NCBI Taxonomy" id="109957"/>
    <lineage>
        <taxon>Eukaryota</taxon>
        <taxon>Fungi</taxon>
        <taxon>Fungi incertae sedis</taxon>
        <taxon>Chytridiomycota</taxon>
        <taxon>Chytridiomycota incertae sedis</taxon>
        <taxon>Chytridiomycetes</taxon>
        <taxon>Chytridiales</taxon>
        <taxon>Chytriomycetaceae</taxon>
        <taxon>Physocladia</taxon>
    </lineage>
</organism>
<protein>
    <recommendedName>
        <fullName evidence="4">Copper transport protein 86</fullName>
    </recommendedName>
</protein>
<dbReference type="EMBL" id="JADGJH010000372">
    <property type="protein sequence ID" value="KAJ3130629.1"/>
    <property type="molecule type" value="Genomic_DNA"/>
</dbReference>
<dbReference type="PANTHER" id="PTHR13255">
    <property type="entry name" value="ATAXIN-10"/>
    <property type="match status" value="1"/>
</dbReference>
<name>A0AAD5T686_9FUNG</name>
<evidence type="ECO:0000256" key="1">
    <source>
        <dbReference type="ARBA" id="ARBA00008384"/>
    </source>
</evidence>
<sequence length="568" mass="61379">MASFNHLTEYECETEALRLYACLDQIHSSVSSSNPESWSPVVDPVREIARAVARDETLRRKLGVIPALFPLLSRILLRISKAVASTYILSELGTATTANDDGVACAYTSRKEADGAAELAGAVFQLLRNLCAAVPENQILAWYSYNTLLFSITLFDSKDSKTVKYVLLWIYNCIFNDSSRSLDVFLLQTPFGREILSRIFTEIDNQSPVLTADFFTSPPPSAGSSISPNNSFIGSQKRAQEPVETDNFEIVYALFKTLIVAHSPTHIFKSLCLQKQESKSGGINTGSIATIHLKVLTRASIVFLNLVDAEMTEEATGGIPAIWGGEYFQMCVKIAEVLVVSFKRFCDAVTAAQQRLYDGGNEGSSVGFGSIGDDLEGLRLYFTYFARVLGGDGDGEEASCGRAAMAEFGGLGIAAEEAMKARRRAVVGTGIAEVVVKFLVAAGKLQPVEEGGIAKSNVTGGGGIALFDKMLTVSNNNDVMSIVKRGMFMMKADAIKVLSNLVYKCSEGQDEVRRVGGIPGNTENQKLIEAMQVIGLPEGQNEVLAAHGVRAGLYEDGRIRISSVAMDI</sequence>
<dbReference type="InterPro" id="IPR051374">
    <property type="entry name" value="Ataxin-10/CTR86_families"/>
</dbReference>
<keyword evidence="3" id="KW-1185">Reference proteome</keyword>
<comment type="caution">
    <text evidence="2">The sequence shown here is derived from an EMBL/GenBank/DDBJ whole genome shotgun (WGS) entry which is preliminary data.</text>
</comment>
<evidence type="ECO:0000313" key="3">
    <source>
        <dbReference type="Proteomes" id="UP001211907"/>
    </source>
</evidence>
<dbReference type="PANTHER" id="PTHR13255:SF0">
    <property type="entry name" value="ATAXIN-10"/>
    <property type="match status" value="1"/>
</dbReference>
<dbReference type="GO" id="GO:0005829">
    <property type="term" value="C:cytosol"/>
    <property type="evidence" value="ECO:0007669"/>
    <property type="project" value="TreeGrafter"/>
</dbReference>